<feature type="transmembrane region" description="Helical" evidence="1">
    <location>
        <begin position="60"/>
        <end position="85"/>
    </location>
</feature>
<evidence type="ECO:0000313" key="2">
    <source>
        <dbReference type="EMBL" id="APZ76324.1"/>
    </source>
</evidence>
<sequence>MQMSLTAATIILKVVPTFNGVSFMEYKQLYELHDSMHDTITCAASIKFIRFLCKLYTKSLVLAMTNCLIWSVIAVSNLFFSLLFLDICSLYSFSRDLNIDMASSITFFVLNLVLWATSEWYQTPHFEIAHPRMFPVGTH</sequence>
<proteinExistence type="predicted"/>
<name>A0A1P8VJ01_9BETA</name>
<evidence type="ECO:0000256" key="1">
    <source>
        <dbReference type="SAM" id="Phobius"/>
    </source>
</evidence>
<dbReference type="EMBL" id="KY355735">
    <property type="protein sequence ID" value="APZ76324.1"/>
    <property type="molecule type" value="Genomic_DNA"/>
</dbReference>
<keyword evidence="3" id="KW-1185">Reference proteome</keyword>
<keyword evidence="1" id="KW-0472">Membrane</keyword>
<dbReference type="Proteomes" id="UP000202182">
    <property type="component" value="Segment"/>
</dbReference>
<gene>
    <name evidence="2" type="primary">ORF109</name>
    <name evidence="2" type="ORF">MRV_0113</name>
</gene>
<reference evidence="2" key="1">
    <citation type="submission" date="2016-12" db="EMBL/GenBank/DDBJ databases">
        <title>A murine herpesvirus closely related to ubiquitous human herpesviruses causes T-cell depletion.</title>
        <authorList>
            <person name="Patel S.J."/>
            <person name="Zhao G."/>
            <person name="Penna V.R."/>
            <person name="Park E."/>
            <person name="Lauron E.J."/>
            <person name="Harvey I.B."/>
            <person name="Beatty W.L."/>
            <person name="Plougastel-Douglas B."/>
            <person name="Poursine-Laurent J."/>
            <person name="Fremont D.H."/>
            <person name="Wang D."/>
            <person name="Yokoyama W.M."/>
        </authorList>
    </citation>
    <scope>NUCLEOTIDE SEQUENCE [LARGE SCALE GENOMIC DNA]</scope>
    <source>
        <strain evidence="2">YOK1</strain>
    </source>
</reference>
<feature type="transmembrane region" description="Helical" evidence="1">
    <location>
        <begin position="97"/>
        <end position="116"/>
    </location>
</feature>
<organism evidence="2">
    <name type="scientific">Murid betaherpesvirus 3</name>
    <dbReference type="NCBI Taxonomy" id="2560603"/>
    <lineage>
        <taxon>Viruses</taxon>
        <taxon>Duplodnaviria</taxon>
        <taxon>Heunggongvirae</taxon>
        <taxon>Peploviricota</taxon>
        <taxon>Herviviricetes</taxon>
        <taxon>Herpesvirales</taxon>
        <taxon>Orthoherpesviridae</taxon>
        <taxon>Betaherpesvirinae</taxon>
        <taxon>Roseolovirus</taxon>
        <taxon>Roseolovirus muridbeta3</taxon>
    </lineage>
</organism>
<accession>A0A1P8VJ01</accession>
<keyword evidence="1" id="KW-0812">Transmembrane</keyword>
<dbReference type="KEGG" id="vg:30999449"/>
<keyword evidence="1" id="KW-1133">Transmembrane helix</keyword>
<evidence type="ECO:0000313" key="3">
    <source>
        <dbReference type="Proteomes" id="UP000202182"/>
    </source>
</evidence>
<protein>
    <submittedName>
        <fullName evidence="2">Uncharacterized protein</fullName>
    </submittedName>
</protein>